<dbReference type="RefSeq" id="WP_345677764.1">
    <property type="nucleotide sequence ID" value="NZ_BAABHS010000017.1"/>
</dbReference>
<feature type="region of interest" description="Disordered" evidence="1">
    <location>
        <begin position="249"/>
        <end position="292"/>
    </location>
</feature>
<sequence length="318" mass="34866">MYEKRPDAAKQPPKTATPSWAGGAAASRQEIRDKGDWLAVGALILRVADPGAAALRPEAPRMETRTGPAALREGFALGVREGRLRGGRDARHLNPTWLSHRLMEKKTMVYLADDHHRLGRRHNPWHRNSDMSMNRHASDELAELVSVRDPAVGAAISRLRAHAQGSSSARAVYEEAYRLGIRTGHRAAWLEATARAVLDAAIAQKALVDERVTPASLNAARATSLAAAVAHALPPARALPHRAVPWHRTNSDAAHTGSDPTPAIDTQPRSQPAPRPRQVRQPPRPRTHRVRSVPALRLPAVCGRRRFDAYLFGRLHPV</sequence>
<dbReference type="Proteomes" id="UP001500466">
    <property type="component" value="Unassembled WGS sequence"/>
</dbReference>
<keyword evidence="3" id="KW-1185">Reference proteome</keyword>
<evidence type="ECO:0000256" key="1">
    <source>
        <dbReference type="SAM" id="MobiDB-lite"/>
    </source>
</evidence>
<gene>
    <name evidence="2" type="ORF">GCM10023205_48660</name>
</gene>
<proteinExistence type="predicted"/>
<evidence type="ECO:0000313" key="3">
    <source>
        <dbReference type="Proteomes" id="UP001500466"/>
    </source>
</evidence>
<evidence type="ECO:0000313" key="2">
    <source>
        <dbReference type="EMBL" id="GAA4975923.1"/>
    </source>
</evidence>
<accession>A0ABP9HQW2</accession>
<protein>
    <submittedName>
        <fullName evidence="2">Uncharacterized protein</fullName>
    </submittedName>
</protein>
<dbReference type="EMBL" id="BAABHS010000017">
    <property type="protein sequence ID" value="GAA4975923.1"/>
    <property type="molecule type" value="Genomic_DNA"/>
</dbReference>
<reference evidence="3" key="1">
    <citation type="journal article" date="2019" name="Int. J. Syst. Evol. Microbiol.">
        <title>The Global Catalogue of Microorganisms (GCM) 10K type strain sequencing project: providing services to taxonomists for standard genome sequencing and annotation.</title>
        <authorList>
            <consortium name="The Broad Institute Genomics Platform"/>
            <consortium name="The Broad Institute Genome Sequencing Center for Infectious Disease"/>
            <person name="Wu L."/>
            <person name="Ma J."/>
        </authorList>
    </citation>
    <scope>NUCLEOTIDE SEQUENCE [LARGE SCALE GENOMIC DNA]</scope>
    <source>
        <strain evidence="3">JCM 17986</strain>
    </source>
</reference>
<organism evidence="2 3">
    <name type="scientific">Yinghuangia aomiensis</name>
    <dbReference type="NCBI Taxonomy" id="676205"/>
    <lineage>
        <taxon>Bacteria</taxon>
        <taxon>Bacillati</taxon>
        <taxon>Actinomycetota</taxon>
        <taxon>Actinomycetes</taxon>
        <taxon>Kitasatosporales</taxon>
        <taxon>Streptomycetaceae</taxon>
        <taxon>Yinghuangia</taxon>
    </lineage>
</organism>
<feature type="region of interest" description="Disordered" evidence="1">
    <location>
        <begin position="1"/>
        <end position="24"/>
    </location>
</feature>
<name>A0ABP9HQW2_9ACTN</name>
<comment type="caution">
    <text evidence="2">The sequence shown here is derived from an EMBL/GenBank/DDBJ whole genome shotgun (WGS) entry which is preliminary data.</text>
</comment>